<protein>
    <submittedName>
        <fullName evidence="1">Uncharacterized protein</fullName>
    </submittedName>
</protein>
<organism evidence="1 2">
    <name type="scientific">Nodularia phage vB_NpeS-2AV2</name>
    <dbReference type="NCBI Taxonomy" id="1777122"/>
    <lineage>
        <taxon>Viruses</taxon>
        <taxon>Duplodnaviria</taxon>
        <taxon>Heunggongvirae</taxon>
        <taxon>Uroviricota</taxon>
        <taxon>Caudoviricetes</taxon>
        <taxon>Ravarandavirus</taxon>
        <taxon>Ravarandavirus rv2AV2</taxon>
    </lineage>
</organism>
<keyword evidence="2" id="KW-1185">Reference proteome</keyword>
<accession>A0A1L2BWQ6</accession>
<evidence type="ECO:0000313" key="1">
    <source>
        <dbReference type="EMBL" id="ALY07468.1"/>
    </source>
</evidence>
<evidence type="ECO:0000313" key="2">
    <source>
        <dbReference type="Proteomes" id="UP000225722"/>
    </source>
</evidence>
<sequence length="55" mass="6031">MFELFSNLRGYIQESRGDKAAELISPVSKLSQLKPSGCGCHTCKQSKGKSLKCHC</sequence>
<name>A0A1L2BWQ6_9CAUD</name>
<proteinExistence type="predicted"/>
<dbReference type="EMBL" id="KU230356">
    <property type="protein sequence ID" value="ALY07468.1"/>
    <property type="molecule type" value="Genomic_DNA"/>
</dbReference>
<dbReference type="Proteomes" id="UP000225722">
    <property type="component" value="Segment"/>
</dbReference>
<reference evidence="2" key="1">
    <citation type="submission" date="2015-12" db="EMBL/GenBank/DDBJ databases">
        <authorList>
            <person name="Sencilo A."/>
            <person name="Bamford D.H."/>
            <person name="Roine E."/>
        </authorList>
    </citation>
    <scope>NUCLEOTIDE SEQUENCE [LARGE SCALE GENOMIC DNA]</scope>
</reference>
<gene>
    <name evidence="1" type="ORF">2AV2_16</name>
</gene>